<gene>
    <name evidence="1" type="ORF">SAMN05444336_101816</name>
</gene>
<keyword evidence="2" id="KW-1185">Reference proteome</keyword>
<dbReference type="Proteomes" id="UP000199118">
    <property type="component" value="Unassembled WGS sequence"/>
</dbReference>
<evidence type="ECO:0000313" key="2">
    <source>
        <dbReference type="Proteomes" id="UP000199118"/>
    </source>
</evidence>
<reference evidence="1 2" key="1">
    <citation type="submission" date="2016-10" db="EMBL/GenBank/DDBJ databases">
        <authorList>
            <person name="de Groot N.N."/>
        </authorList>
    </citation>
    <scope>NUCLEOTIDE SEQUENCE [LARGE SCALE GENOMIC DNA]</scope>
    <source>
        <strain evidence="1 2">DSM 17890</strain>
    </source>
</reference>
<protein>
    <submittedName>
        <fullName evidence="1">Uncharacterized protein</fullName>
    </submittedName>
</protein>
<evidence type="ECO:0000313" key="1">
    <source>
        <dbReference type="EMBL" id="SDW36322.1"/>
    </source>
</evidence>
<accession>A0A1H2SXI7</accession>
<dbReference type="STRING" id="356660.SAMN05444336_101816"/>
<dbReference type="EMBL" id="FNMZ01000001">
    <property type="protein sequence ID" value="SDW36322.1"/>
    <property type="molecule type" value="Genomic_DNA"/>
</dbReference>
<sequence length="56" mass="6112">MILILIFAAGFVYGWVKAKRAGGRAVDRLRYGIIHGLAPTLAVYAIASLGDWQGFF</sequence>
<name>A0A1H2SXI7_9RHOB</name>
<proteinExistence type="predicted"/>
<dbReference type="AlphaFoldDB" id="A0A1H2SXI7"/>
<organism evidence="1 2">
    <name type="scientific">Albimonas donghaensis</name>
    <dbReference type="NCBI Taxonomy" id="356660"/>
    <lineage>
        <taxon>Bacteria</taxon>
        <taxon>Pseudomonadati</taxon>
        <taxon>Pseudomonadota</taxon>
        <taxon>Alphaproteobacteria</taxon>
        <taxon>Rhodobacterales</taxon>
        <taxon>Paracoccaceae</taxon>
        <taxon>Albimonas</taxon>
    </lineage>
</organism>
<dbReference type="RefSeq" id="WP_176954608.1">
    <property type="nucleotide sequence ID" value="NZ_FNMZ01000001.1"/>
</dbReference>